<gene>
    <name evidence="11" type="ORF">GCM10023333_13710</name>
</gene>
<dbReference type="Pfam" id="PF00999">
    <property type="entry name" value="Na_H_Exchanger"/>
    <property type="match status" value="1"/>
</dbReference>
<evidence type="ECO:0000259" key="9">
    <source>
        <dbReference type="Pfam" id="PF00999"/>
    </source>
</evidence>
<dbReference type="InterPro" id="IPR006153">
    <property type="entry name" value="Cation/H_exchanger_TM"/>
</dbReference>
<dbReference type="PANTHER" id="PTHR32507">
    <property type="entry name" value="NA(+)/H(+) ANTIPORTER 1"/>
    <property type="match status" value="1"/>
</dbReference>
<feature type="domain" description="RCK N-terminal" evidence="10">
    <location>
        <begin position="372"/>
        <end position="472"/>
    </location>
</feature>
<dbReference type="InterPro" id="IPR036291">
    <property type="entry name" value="NAD(P)-bd_dom_sf"/>
</dbReference>
<evidence type="ECO:0000259" key="10">
    <source>
        <dbReference type="Pfam" id="PF02254"/>
    </source>
</evidence>
<keyword evidence="12" id="KW-1185">Reference proteome</keyword>
<feature type="transmembrane region" description="Helical" evidence="8">
    <location>
        <begin position="93"/>
        <end position="113"/>
    </location>
</feature>
<evidence type="ECO:0000256" key="4">
    <source>
        <dbReference type="ARBA" id="ARBA00022692"/>
    </source>
</evidence>
<feature type="transmembrane region" description="Helical" evidence="8">
    <location>
        <begin position="189"/>
        <end position="206"/>
    </location>
</feature>
<evidence type="ECO:0000256" key="8">
    <source>
        <dbReference type="SAM" id="Phobius"/>
    </source>
</evidence>
<dbReference type="Proteomes" id="UP001499988">
    <property type="component" value="Unassembled WGS sequence"/>
</dbReference>
<keyword evidence="4 8" id="KW-0812">Transmembrane</keyword>
<evidence type="ECO:0000256" key="5">
    <source>
        <dbReference type="ARBA" id="ARBA00022989"/>
    </source>
</evidence>
<dbReference type="Pfam" id="PF02254">
    <property type="entry name" value="TrkA_N"/>
    <property type="match status" value="1"/>
</dbReference>
<keyword evidence="6" id="KW-0406">Ion transport</keyword>
<feature type="transmembrane region" description="Helical" evidence="8">
    <location>
        <begin position="271"/>
        <end position="291"/>
    </location>
</feature>
<feature type="transmembrane region" description="Helical" evidence="8">
    <location>
        <begin position="125"/>
        <end position="149"/>
    </location>
</feature>
<evidence type="ECO:0000256" key="7">
    <source>
        <dbReference type="ARBA" id="ARBA00023136"/>
    </source>
</evidence>
<proteinExistence type="predicted"/>
<comment type="subcellular location">
    <subcellularLocation>
        <location evidence="1">Cell membrane</location>
        <topology evidence="1">Multi-pass membrane protein</topology>
    </subcellularLocation>
</comment>
<feature type="transmembrane region" description="Helical" evidence="8">
    <location>
        <begin position="32"/>
        <end position="55"/>
    </location>
</feature>
<evidence type="ECO:0000256" key="1">
    <source>
        <dbReference type="ARBA" id="ARBA00004651"/>
    </source>
</evidence>
<dbReference type="EMBL" id="BAABJZ010000018">
    <property type="protein sequence ID" value="GAA4880768.1"/>
    <property type="molecule type" value="Genomic_DNA"/>
</dbReference>
<feature type="domain" description="Cation/H+ exchanger transmembrane" evidence="9">
    <location>
        <begin position="2"/>
        <end position="361"/>
    </location>
</feature>
<dbReference type="PANTHER" id="PTHR32507:SF0">
    <property type="entry name" value="NA(+)_H(+) ANTIPORTER 2-RELATED"/>
    <property type="match status" value="1"/>
</dbReference>
<feature type="transmembrane region" description="Helical" evidence="8">
    <location>
        <begin position="67"/>
        <end position="87"/>
    </location>
</feature>
<feature type="transmembrane region" description="Helical" evidence="8">
    <location>
        <begin position="242"/>
        <end position="259"/>
    </location>
</feature>
<feature type="transmembrane region" description="Helical" evidence="8">
    <location>
        <begin position="303"/>
        <end position="323"/>
    </location>
</feature>
<evidence type="ECO:0000256" key="3">
    <source>
        <dbReference type="ARBA" id="ARBA00022449"/>
    </source>
</evidence>
<feature type="transmembrane region" description="Helical" evidence="8">
    <location>
        <begin position="155"/>
        <end position="177"/>
    </location>
</feature>
<evidence type="ECO:0000313" key="11">
    <source>
        <dbReference type="EMBL" id="GAA4880768.1"/>
    </source>
</evidence>
<dbReference type="InterPro" id="IPR003148">
    <property type="entry name" value="RCK_N"/>
</dbReference>
<keyword evidence="7 8" id="KW-0472">Membrane</keyword>
<evidence type="ECO:0000256" key="2">
    <source>
        <dbReference type="ARBA" id="ARBA00022448"/>
    </source>
</evidence>
<evidence type="ECO:0000256" key="6">
    <source>
        <dbReference type="ARBA" id="ARBA00023065"/>
    </source>
</evidence>
<keyword evidence="5 8" id="KW-1133">Transmembrane helix</keyword>
<keyword evidence="3" id="KW-0050">Antiport</keyword>
<name>A0ABP9EJW0_9GAMM</name>
<comment type="caution">
    <text evidence="11">The sequence shown here is derived from an EMBL/GenBank/DDBJ whole genome shotgun (WGS) entry which is preliminary data.</text>
</comment>
<dbReference type="Gene3D" id="3.40.50.720">
    <property type="entry name" value="NAD(P)-binding Rossmann-like Domain"/>
    <property type="match status" value="1"/>
</dbReference>
<keyword evidence="2" id="KW-0813">Transport</keyword>
<feature type="transmembrane region" description="Helical" evidence="8">
    <location>
        <begin position="335"/>
        <end position="359"/>
    </location>
</feature>
<dbReference type="SUPFAM" id="SSF51735">
    <property type="entry name" value="NAD(P)-binding Rossmann-fold domains"/>
    <property type="match status" value="1"/>
</dbReference>
<accession>A0ABP9EJW0</accession>
<protein>
    <submittedName>
        <fullName evidence="11">Sodium:proton antiporter</fullName>
    </submittedName>
</protein>
<evidence type="ECO:0000313" key="12">
    <source>
        <dbReference type="Proteomes" id="UP001499988"/>
    </source>
</evidence>
<organism evidence="11 12">
    <name type="scientific">Ferrimonas pelagia</name>
    <dbReference type="NCBI Taxonomy" id="1177826"/>
    <lineage>
        <taxon>Bacteria</taxon>
        <taxon>Pseudomonadati</taxon>
        <taxon>Pseudomonadota</taxon>
        <taxon>Gammaproteobacteria</taxon>
        <taxon>Alteromonadales</taxon>
        <taxon>Ferrimonadaceae</taxon>
        <taxon>Ferrimonas</taxon>
    </lineage>
</organism>
<sequence length="570" mass="62153">MKLPAILPLLLTGLILGPATGALDLEQLLGDLLFPIVSLAVAVILFEGSLTLRFSDLQDQSAMVRNLVGPGALITFSLAAVSAWWLMALPAGIAALLGALVVVTGPTVIGPLLRSIRATPKIATILHWEGILIDPIGALLAVLVFEYLVVSQTEAWQVFALTVATGLMIGALSGVLMAQMLKRRLLPRYLETVGTLLLMLTAFGISNELMHESGLLTVTVMGIWLANTRDLDLEPIIEFKETLSILLISALFILLAARLTPADIRLLDWRAGLWLAGLLLVARPIAVWLSALGTDVTLKERLLIGWIAPRGIVAAAVSALFALKLEQSGIAGSEPLVALVFMVIVATVILQSVFTGTLVKWLGLQAPDRNGYLIFGANPFATAVAEALHKMEVPILLSDTNWDNLSNARMRGLPVYYGNPVSEHADNAMDLSLLRRVLILSPYRQLNTEVAYHYQDLFGEDKVYRLAENGREKSKRKISRDRHQKLFGDDVRYATLLGTVREGGQIRSTRLTESYGWVDYQLENPKAIMLFARNDKGKLRTFTAQSPFEPKADWEILALHPAGVGLGEAP</sequence>
<reference evidence="12" key="1">
    <citation type="journal article" date="2019" name="Int. J. Syst. Evol. Microbiol.">
        <title>The Global Catalogue of Microorganisms (GCM) 10K type strain sequencing project: providing services to taxonomists for standard genome sequencing and annotation.</title>
        <authorList>
            <consortium name="The Broad Institute Genomics Platform"/>
            <consortium name="The Broad Institute Genome Sequencing Center for Infectious Disease"/>
            <person name="Wu L."/>
            <person name="Ma J."/>
        </authorList>
    </citation>
    <scope>NUCLEOTIDE SEQUENCE [LARGE SCALE GENOMIC DNA]</scope>
    <source>
        <strain evidence="12">JCM 18401</strain>
    </source>
</reference>